<evidence type="ECO:0000313" key="2">
    <source>
        <dbReference type="Proteomes" id="UP001189429"/>
    </source>
</evidence>
<dbReference type="PROSITE" id="PS00626">
    <property type="entry name" value="RCC1_2"/>
    <property type="match status" value="1"/>
</dbReference>
<dbReference type="InterPro" id="IPR051553">
    <property type="entry name" value="Ran_GTPase-activating"/>
</dbReference>
<keyword evidence="2" id="KW-1185">Reference proteome</keyword>
<dbReference type="PANTHER" id="PTHR45982">
    <property type="entry name" value="REGULATOR OF CHROMOSOME CONDENSATION"/>
    <property type="match status" value="1"/>
</dbReference>
<proteinExistence type="predicted"/>
<dbReference type="Proteomes" id="UP001189429">
    <property type="component" value="Unassembled WGS sequence"/>
</dbReference>
<gene>
    <name evidence="1" type="ORF">PCOR1329_LOCUS15105</name>
</gene>
<dbReference type="EMBL" id="CAUYUJ010004552">
    <property type="protein sequence ID" value="CAK0810013.1"/>
    <property type="molecule type" value="Genomic_DNA"/>
</dbReference>
<protein>
    <submittedName>
        <fullName evidence="1">Uncharacterized protein</fullName>
    </submittedName>
</protein>
<reference evidence="1" key="1">
    <citation type="submission" date="2023-10" db="EMBL/GenBank/DDBJ databases">
        <authorList>
            <person name="Chen Y."/>
            <person name="Shah S."/>
            <person name="Dougan E. K."/>
            <person name="Thang M."/>
            <person name="Chan C."/>
        </authorList>
    </citation>
    <scope>NUCLEOTIDE SEQUENCE [LARGE SCALE GENOMIC DNA]</scope>
</reference>
<dbReference type="PANTHER" id="PTHR45982:SF1">
    <property type="entry name" value="REGULATOR OF CHROMOSOME CONDENSATION"/>
    <property type="match status" value="1"/>
</dbReference>
<dbReference type="InterPro" id="IPR009091">
    <property type="entry name" value="RCC1/BLIP-II"/>
</dbReference>
<evidence type="ECO:0000313" key="1">
    <source>
        <dbReference type="EMBL" id="CAK0810013.1"/>
    </source>
</evidence>
<dbReference type="Pfam" id="PF13540">
    <property type="entry name" value="RCC1_2"/>
    <property type="match status" value="2"/>
</dbReference>
<accession>A0ABN9QUN7</accession>
<sequence>MATASAMCRRCLQARGASRSRQVVHAALLRSDGAALARGFNGDGQRNFPPLPAGQRDVQVAAGSDHTVLLMSDGMAVARGGNRFGKCDLPPLPAGQRCAQVAAGSDHAALLRSDGAAASCGSHNDGQRNVPPLPAGRRCAQVAAGSDRAVLLRSDGAALARGFDGDGQCDLPPLMEGLTYAPHPLPTLLLQASVDAGTVHFVTFGGEDRCQIAVAPDAPLTGVRAWLLTERRLGRPGLGLGRVDAVLPGGGS</sequence>
<organism evidence="1 2">
    <name type="scientific">Prorocentrum cordatum</name>
    <dbReference type="NCBI Taxonomy" id="2364126"/>
    <lineage>
        <taxon>Eukaryota</taxon>
        <taxon>Sar</taxon>
        <taxon>Alveolata</taxon>
        <taxon>Dinophyceae</taxon>
        <taxon>Prorocentrales</taxon>
        <taxon>Prorocentraceae</taxon>
        <taxon>Prorocentrum</taxon>
    </lineage>
</organism>
<dbReference type="InterPro" id="IPR000408">
    <property type="entry name" value="Reg_chr_condens"/>
</dbReference>
<dbReference type="SUPFAM" id="SSF50985">
    <property type="entry name" value="RCC1/BLIP-II"/>
    <property type="match status" value="1"/>
</dbReference>
<name>A0ABN9QUN7_9DINO</name>
<dbReference type="Gene3D" id="2.130.10.30">
    <property type="entry name" value="Regulator of chromosome condensation 1/beta-lactamase-inhibitor protein II"/>
    <property type="match status" value="1"/>
</dbReference>
<comment type="caution">
    <text evidence="1">The sequence shown here is derived from an EMBL/GenBank/DDBJ whole genome shotgun (WGS) entry which is preliminary data.</text>
</comment>